<gene>
    <name evidence="4" type="ORF">B2A_06108</name>
</gene>
<comment type="caution">
    <text evidence="4">The sequence shown here is derived from an EMBL/GenBank/DDBJ whole genome shotgun (WGS) entry which is preliminary data.</text>
</comment>
<comment type="similarity">
    <text evidence="1">Belongs to the GrpE family.</text>
</comment>
<dbReference type="Gene3D" id="2.30.22.10">
    <property type="entry name" value="Head domain of nucleotide exchange factor GrpE"/>
    <property type="match status" value="1"/>
</dbReference>
<name>T1BJI7_9ZZZZ</name>
<reference evidence="4" key="1">
    <citation type="submission" date="2013-08" db="EMBL/GenBank/DDBJ databases">
        <authorList>
            <person name="Mendez C."/>
            <person name="Richter M."/>
            <person name="Ferrer M."/>
            <person name="Sanchez J."/>
        </authorList>
    </citation>
    <scope>NUCLEOTIDE SEQUENCE</scope>
</reference>
<dbReference type="PANTHER" id="PTHR21237">
    <property type="entry name" value="GRPE PROTEIN"/>
    <property type="match status" value="1"/>
</dbReference>
<dbReference type="InterPro" id="IPR009012">
    <property type="entry name" value="GrpE_head"/>
</dbReference>
<keyword evidence="2" id="KW-0143">Chaperone</keyword>
<dbReference type="GO" id="GO:0051082">
    <property type="term" value="F:unfolded protein binding"/>
    <property type="evidence" value="ECO:0007669"/>
    <property type="project" value="TreeGrafter"/>
</dbReference>
<dbReference type="GO" id="GO:0042803">
    <property type="term" value="F:protein homodimerization activity"/>
    <property type="evidence" value="ECO:0007669"/>
    <property type="project" value="InterPro"/>
</dbReference>
<dbReference type="Gene3D" id="3.90.20.20">
    <property type="match status" value="1"/>
</dbReference>
<dbReference type="PRINTS" id="PR00773">
    <property type="entry name" value="GRPEPROTEIN"/>
</dbReference>
<proteinExistence type="inferred from homology"/>
<dbReference type="GO" id="GO:0006457">
    <property type="term" value="P:protein folding"/>
    <property type="evidence" value="ECO:0007669"/>
    <property type="project" value="InterPro"/>
</dbReference>
<evidence type="ECO:0000256" key="1">
    <source>
        <dbReference type="ARBA" id="ARBA00009054"/>
    </source>
</evidence>
<reference evidence="4" key="2">
    <citation type="journal article" date="2014" name="ISME J.">
        <title>Microbial stratification in low pH oxic and suboxic macroscopic growths along an acid mine drainage.</title>
        <authorList>
            <person name="Mendez-Garcia C."/>
            <person name="Mesa V."/>
            <person name="Sprenger R.R."/>
            <person name="Richter M."/>
            <person name="Diez M.S."/>
            <person name="Solano J."/>
            <person name="Bargiela R."/>
            <person name="Golyshina O.V."/>
            <person name="Manteca A."/>
            <person name="Ramos J.L."/>
            <person name="Gallego J.R."/>
            <person name="Llorente I."/>
            <person name="Martins Dos Santos V.A."/>
            <person name="Jensen O.N."/>
            <person name="Pelaez A.I."/>
            <person name="Sanchez J."/>
            <person name="Ferrer M."/>
        </authorList>
    </citation>
    <scope>NUCLEOTIDE SEQUENCE</scope>
</reference>
<dbReference type="SUPFAM" id="SSF58014">
    <property type="entry name" value="Coiled-coil domain of nucleotide exchange factor GrpE"/>
    <property type="match status" value="1"/>
</dbReference>
<dbReference type="Pfam" id="PF01025">
    <property type="entry name" value="GrpE"/>
    <property type="match status" value="1"/>
</dbReference>
<protein>
    <submittedName>
        <fullName evidence="4">GrpE nucleotide exchange factor</fullName>
    </submittedName>
</protein>
<dbReference type="InterPro" id="IPR000740">
    <property type="entry name" value="GrpE"/>
</dbReference>
<dbReference type="GO" id="GO:0051087">
    <property type="term" value="F:protein-folding chaperone binding"/>
    <property type="evidence" value="ECO:0007669"/>
    <property type="project" value="InterPro"/>
</dbReference>
<dbReference type="AlphaFoldDB" id="T1BJI7"/>
<accession>T1BJI7</accession>
<dbReference type="SUPFAM" id="SSF51064">
    <property type="entry name" value="Head domain of nucleotide exchange factor GrpE"/>
    <property type="match status" value="1"/>
</dbReference>
<evidence type="ECO:0000313" key="4">
    <source>
        <dbReference type="EMBL" id="EQD54145.1"/>
    </source>
</evidence>
<feature type="region of interest" description="Disordered" evidence="3">
    <location>
        <begin position="1"/>
        <end position="23"/>
    </location>
</feature>
<organism evidence="4">
    <name type="scientific">mine drainage metagenome</name>
    <dbReference type="NCBI Taxonomy" id="410659"/>
    <lineage>
        <taxon>unclassified sequences</taxon>
        <taxon>metagenomes</taxon>
        <taxon>ecological metagenomes</taxon>
    </lineage>
</organism>
<dbReference type="PANTHER" id="PTHR21237:SF23">
    <property type="entry name" value="GRPE PROTEIN HOMOLOG, MITOCHONDRIAL"/>
    <property type="match status" value="1"/>
</dbReference>
<dbReference type="InterPro" id="IPR013805">
    <property type="entry name" value="GrpE_CC"/>
</dbReference>
<dbReference type="HAMAP" id="MF_01151">
    <property type="entry name" value="GrpE"/>
    <property type="match status" value="1"/>
</dbReference>
<evidence type="ECO:0000256" key="2">
    <source>
        <dbReference type="ARBA" id="ARBA00023186"/>
    </source>
</evidence>
<dbReference type="GO" id="GO:0000774">
    <property type="term" value="F:adenyl-nucleotide exchange factor activity"/>
    <property type="evidence" value="ECO:0007669"/>
    <property type="project" value="InterPro"/>
</dbReference>
<feature type="compositionally biased region" description="Pro residues" evidence="3">
    <location>
        <begin position="1"/>
        <end position="16"/>
    </location>
</feature>
<dbReference type="EMBL" id="AUZZ01004293">
    <property type="protein sequence ID" value="EQD54145.1"/>
    <property type="molecule type" value="Genomic_DNA"/>
</dbReference>
<evidence type="ECO:0000256" key="3">
    <source>
        <dbReference type="SAM" id="MobiDB-lite"/>
    </source>
</evidence>
<sequence>MSDPAPEPPTAPPGPTPADAEPDWATRYKYLLADFENFRRRSERERESNSRQVRAALIRELLPIYEGFHFAREALQRLPPEDPVRTGLDLLHREWQTFLKHEGVEPVATPGARFESETQEAVGEVPADDGHPAGTVAEVVQQGYRFYGGLLRAAKVIVARTAAPVETAPAEPPSPEGSA</sequence>